<evidence type="ECO:0000259" key="1">
    <source>
        <dbReference type="Pfam" id="PF18545"/>
    </source>
</evidence>
<proteinExistence type="predicted"/>
<evidence type="ECO:0000313" key="3">
    <source>
        <dbReference type="Proteomes" id="UP000509667"/>
    </source>
</evidence>
<reference evidence="2 3" key="1">
    <citation type="submission" date="2020-07" db="EMBL/GenBank/DDBJ databases">
        <title>Halosimplex pelagicum sp. nov. and Halosimplex rubrum sp. nov., isolated from salted brown alga Laminaria, and emended description of the genus Halosimplex.</title>
        <authorList>
            <person name="Cui H."/>
        </authorList>
    </citation>
    <scope>NUCLEOTIDE SEQUENCE [LARGE SCALE GENOMIC DNA]</scope>
    <source>
        <strain evidence="2 3">R27</strain>
    </source>
</reference>
<gene>
    <name evidence="2" type="ORF">HZS55_18115</name>
</gene>
<dbReference type="Pfam" id="PF18545">
    <property type="entry name" value="HalOD1"/>
    <property type="match status" value="1"/>
</dbReference>
<keyword evidence="3" id="KW-1185">Reference proteome</keyword>
<dbReference type="EMBL" id="CP058910">
    <property type="protein sequence ID" value="QLH79092.1"/>
    <property type="molecule type" value="Genomic_DNA"/>
</dbReference>
<dbReference type="OrthoDB" id="205616at2157"/>
<feature type="domain" description="Halobacterial output" evidence="1">
    <location>
        <begin position="8"/>
        <end position="73"/>
    </location>
</feature>
<organism evidence="2 3">
    <name type="scientific">Halosimplex rubrum</name>
    <dbReference type="NCBI Taxonomy" id="869889"/>
    <lineage>
        <taxon>Archaea</taxon>
        <taxon>Methanobacteriati</taxon>
        <taxon>Methanobacteriota</taxon>
        <taxon>Stenosarchaea group</taxon>
        <taxon>Halobacteria</taxon>
        <taxon>Halobacteriales</taxon>
        <taxon>Haloarculaceae</taxon>
        <taxon>Halosimplex</taxon>
    </lineage>
</organism>
<dbReference type="InterPro" id="IPR040624">
    <property type="entry name" value="HalOD1"/>
</dbReference>
<name>A0A7D5TNL9_9EURY</name>
<dbReference type="RefSeq" id="WP_179908965.1">
    <property type="nucleotide sequence ID" value="NZ_CP058910.1"/>
</dbReference>
<accession>A0A7D5TNL9</accession>
<dbReference type="GeneID" id="56079820"/>
<protein>
    <recommendedName>
        <fullName evidence="1">Halobacterial output domain-containing protein</fullName>
    </recommendedName>
</protein>
<sequence>MEDDCRTTVLSVLETVAAAERVDPVDLPPLSETLDPEALNRLFEPLAGDRVPATVEFEYCGYEVRVDGSGAVTAESVGPAAVAAATAASAGADTSEEPLAD</sequence>
<dbReference type="Proteomes" id="UP000509667">
    <property type="component" value="Chromosome"/>
</dbReference>
<dbReference type="KEGG" id="hrr:HZS55_18115"/>
<dbReference type="AlphaFoldDB" id="A0A7D5TNL9"/>
<evidence type="ECO:0000313" key="2">
    <source>
        <dbReference type="EMBL" id="QLH79092.1"/>
    </source>
</evidence>